<dbReference type="Proteomes" id="UP001216579">
    <property type="component" value="Unassembled WGS sequence"/>
</dbReference>
<dbReference type="Pfam" id="PF20182">
    <property type="entry name" value="DUF6545"/>
    <property type="match status" value="1"/>
</dbReference>
<dbReference type="NCBIfam" id="NF042915">
    <property type="entry name" value="MAB_1171c_fam"/>
    <property type="match status" value="1"/>
</dbReference>
<proteinExistence type="predicted"/>
<comment type="caution">
    <text evidence="4">The sequence shown here is derived from an EMBL/GenBank/DDBJ whole genome shotgun (WGS) entry which is preliminary data.</text>
</comment>
<dbReference type="InterPro" id="IPR050039">
    <property type="entry name" value="MAB_1171c-like"/>
</dbReference>
<keyword evidence="2" id="KW-0472">Membrane</keyword>
<feature type="region of interest" description="Disordered" evidence="1">
    <location>
        <begin position="358"/>
        <end position="380"/>
    </location>
</feature>
<organism evidence="4 5">
    <name type="scientific">Streptomyces silvisoli</name>
    <dbReference type="NCBI Taxonomy" id="3034235"/>
    <lineage>
        <taxon>Bacteria</taxon>
        <taxon>Bacillati</taxon>
        <taxon>Actinomycetota</taxon>
        <taxon>Actinomycetes</taxon>
        <taxon>Kitasatosporales</taxon>
        <taxon>Streptomycetaceae</taxon>
        <taxon>Streptomyces</taxon>
    </lineage>
</organism>
<sequence>MGDLKGVVFPPCAALCALAFLYKLRDLRQHRRDPALLALITAFLLKGVSFALSVPAVSASVDARSGVPNLGALGIHLLGGVSSSAALLVAITYWVHPAQQARPRARAWLTAFGACAVAMFALWLAAEPHGHVRSADYILQNVRNPVVAGYTLLYATAFGAGMIQIALLCRRYAKAAGRQWLRWGMATTQLGALCCIVYCANRAWAVIAIRFGLNPLQWEALTPVANGIGILCLASGLTMPSWGPQLSELRRRTGNFVAYQRLHPLWRDLYAAIPDIALSPPASARLDRFTPRDINYRLYRLVIEIQDGLLVLRPYMDPEAAEAAARSARSAGLAGGRLDAAVRAAQVRAALRARRNNLPTTGGAVSPAPAAEPGTVSEEDGDYLGEVSRLVGVAQAYAALGRTKRSTT</sequence>
<gene>
    <name evidence="4" type="ORF">P3G67_14890</name>
</gene>
<keyword evidence="2" id="KW-0812">Transmembrane</keyword>
<dbReference type="RefSeq" id="WP_276093920.1">
    <property type="nucleotide sequence ID" value="NZ_JARJBC010000008.1"/>
</dbReference>
<reference evidence="4 5" key="1">
    <citation type="submission" date="2023-03" db="EMBL/GenBank/DDBJ databases">
        <title>Draft genome sequence of Streptomyces sp. RB6PN23 isolated from peat swamp forest in Thailand.</title>
        <authorList>
            <person name="Klaysubun C."/>
            <person name="Duangmal K."/>
        </authorList>
    </citation>
    <scope>NUCLEOTIDE SEQUENCE [LARGE SCALE GENOMIC DNA]</scope>
    <source>
        <strain evidence="4 5">RB6PN23</strain>
    </source>
</reference>
<feature type="transmembrane region" description="Helical" evidence="2">
    <location>
        <begin position="107"/>
        <end position="126"/>
    </location>
</feature>
<keyword evidence="2" id="KW-1133">Transmembrane helix</keyword>
<evidence type="ECO:0000256" key="1">
    <source>
        <dbReference type="SAM" id="MobiDB-lite"/>
    </source>
</evidence>
<evidence type="ECO:0000259" key="3">
    <source>
        <dbReference type="Pfam" id="PF20182"/>
    </source>
</evidence>
<feature type="transmembrane region" description="Helical" evidence="2">
    <location>
        <begin position="70"/>
        <end position="95"/>
    </location>
</feature>
<feature type="transmembrane region" description="Helical" evidence="2">
    <location>
        <begin position="190"/>
        <end position="212"/>
    </location>
</feature>
<evidence type="ECO:0000313" key="5">
    <source>
        <dbReference type="Proteomes" id="UP001216579"/>
    </source>
</evidence>
<dbReference type="InterPro" id="IPR046675">
    <property type="entry name" value="DUF6545"/>
</dbReference>
<feature type="transmembrane region" description="Helical" evidence="2">
    <location>
        <begin position="36"/>
        <end position="58"/>
    </location>
</feature>
<feature type="domain" description="DUF6545" evidence="3">
    <location>
        <begin position="257"/>
        <end position="398"/>
    </location>
</feature>
<feature type="transmembrane region" description="Helical" evidence="2">
    <location>
        <begin position="224"/>
        <end position="242"/>
    </location>
</feature>
<keyword evidence="5" id="KW-1185">Reference proteome</keyword>
<name>A0ABT5ZLG1_9ACTN</name>
<protein>
    <recommendedName>
        <fullName evidence="3">DUF6545 domain-containing protein</fullName>
    </recommendedName>
</protein>
<feature type="transmembrane region" description="Helical" evidence="2">
    <location>
        <begin position="6"/>
        <end position="24"/>
    </location>
</feature>
<accession>A0ABT5ZLG1</accession>
<evidence type="ECO:0000313" key="4">
    <source>
        <dbReference type="EMBL" id="MDF3290511.1"/>
    </source>
</evidence>
<dbReference type="EMBL" id="JARJBC010000008">
    <property type="protein sequence ID" value="MDF3290511.1"/>
    <property type="molecule type" value="Genomic_DNA"/>
</dbReference>
<feature type="transmembrane region" description="Helical" evidence="2">
    <location>
        <begin position="146"/>
        <end position="169"/>
    </location>
</feature>
<evidence type="ECO:0000256" key="2">
    <source>
        <dbReference type="SAM" id="Phobius"/>
    </source>
</evidence>